<keyword evidence="3" id="KW-1185">Reference proteome</keyword>
<comment type="caution">
    <text evidence="2">The sequence shown here is derived from an EMBL/GenBank/DDBJ whole genome shotgun (WGS) entry which is preliminary data.</text>
</comment>
<dbReference type="RefSeq" id="WP_186811090.1">
    <property type="nucleotide sequence ID" value="NZ_BJXK01000005.1"/>
</dbReference>
<evidence type="ECO:0000256" key="1">
    <source>
        <dbReference type="SAM" id="Phobius"/>
    </source>
</evidence>
<evidence type="ECO:0000313" key="2">
    <source>
        <dbReference type="EMBL" id="GEM79319.1"/>
    </source>
</evidence>
<organism evidence="2 3">
    <name type="scientific">Vibrio superstes NBRC 103154</name>
    <dbReference type="NCBI Taxonomy" id="1219062"/>
    <lineage>
        <taxon>Bacteria</taxon>
        <taxon>Pseudomonadati</taxon>
        <taxon>Pseudomonadota</taxon>
        <taxon>Gammaproteobacteria</taxon>
        <taxon>Vibrionales</taxon>
        <taxon>Vibrionaceae</taxon>
        <taxon>Vibrio</taxon>
    </lineage>
</organism>
<dbReference type="AlphaFoldDB" id="A0A511QPQ8"/>
<feature type="transmembrane region" description="Helical" evidence="1">
    <location>
        <begin position="36"/>
        <end position="54"/>
    </location>
</feature>
<feature type="transmembrane region" description="Helical" evidence="1">
    <location>
        <begin position="85"/>
        <end position="102"/>
    </location>
</feature>
<name>A0A511QPQ8_9VIBR</name>
<reference evidence="2 3" key="1">
    <citation type="submission" date="2019-07" db="EMBL/GenBank/DDBJ databases">
        <title>Whole genome shotgun sequence of Vibrio superstes NBRC 103154.</title>
        <authorList>
            <person name="Hosoyama A."/>
            <person name="Uohara A."/>
            <person name="Ohji S."/>
            <person name="Ichikawa N."/>
        </authorList>
    </citation>
    <scope>NUCLEOTIDE SEQUENCE [LARGE SCALE GENOMIC DNA]</scope>
    <source>
        <strain evidence="2 3">NBRC 103154</strain>
    </source>
</reference>
<evidence type="ECO:0000313" key="3">
    <source>
        <dbReference type="Proteomes" id="UP000321113"/>
    </source>
</evidence>
<feature type="transmembrane region" description="Helical" evidence="1">
    <location>
        <begin position="168"/>
        <end position="188"/>
    </location>
</feature>
<keyword evidence="1" id="KW-1133">Transmembrane helix</keyword>
<accession>A0A511QPQ8</accession>
<gene>
    <name evidence="2" type="ORF">VSU01S_15640</name>
</gene>
<proteinExistence type="predicted"/>
<dbReference type="EMBL" id="BJXK01000005">
    <property type="protein sequence ID" value="GEM79319.1"/>
    <property type="molecule type" value="Genomic_DNA"/>
</dbReference>
<dbReference type="Proteomes" id="UP000321113">
    <property type="component" value="Unassembled WGS sequence"/>
</dbReference>
<feature type="transmembrane region" description="Helical" evidence="1">
    <location>
        <begin position="256"/>
        <end position="276"/>
    </location>
</feature>
<feature type="transmembrane region" description="Helical" evidence="1">
    <location>
        <begin position="200"/>
        <end position="220"/>
    </location>
</feature>
<feature type="transmembrane region" description="Helical" evidence="1">
    <location>
        <begin position="362"/>
        <end position="385"/>
    </location>
</feature>
<sequence length="478" mass="51657">MKREYGKEQPYIPAGPFKIRIPFIHVGFEKIDFMQGLLLCAVCLGMIPILQEYLGMPFDVAMTIVVINGMFYFLHVLLGDPIIPGWITPAIPIVILYLNQFAMGVERVQALIAFQISLGVIAILLGITGLGQKVASIVPNAMKSGIIMGAGIAAVNSILVEGGRFEQAPISIIICTGVGFYLLFSSHFKSQRNLNKFTKVLADLGSLPIILLALIVGPVMGEVPWPQIEWGFTTLAFGELFNNWTIFGLGLPPLEMFIIGLPAVVSTYVILFGDVIQAKCLLDDASKKRPDEVIDFNANRSNIIFGARNVLMGIFGPTITLCGPLAAAMQVVVCERFKLGPKTMGSINSGAISYRYGTTLGYFLLPIVTLVKPVLGIALAATLLIQGFVSFRVGVTKSKTVNDLGIAGVMAAVIAMKGAAWGLAAGIILCLFVNLGRSNRHESEIAAELESFDSSLEPERVDEEKTAELKPIYQKVTN</sequence>
<protein>
    <submittedName>
        <fullName evidence="2">Permease</fullName>
    </submittedName>
</protein>
<keyword evidence="1" id="KW-0812">Transmembrane</keyword>
<feature type="transmembrane region" description="Helical" evidence="1">
    <location>
        <begin position="142"/>
        <end position="162"/>
    </location>
</feature>
<feature type="transmembrane region" description="Helical" evidence="1">
    <location>
        <begin position="60"/>
        <end position="78"/>
    </location>
</feature>
<keyword evidence="1" id="KW-0472">Membrane</keyword>
<feature type="transmembrane region" description="Helical" evidence="1">
    <location>
        <begin position="405"/>
        <end position="433"/>
    </location>
</feature>
<feature type="transmembrane region" description="Helical" evidence="1">
    <location>
        <begin position="108"/>
        <end position="130"/>
    </location>
</feature>